<accession>A0A835Y6T7</accession>
<dbReference type="PANTHER" id="PTHR24114:SF2">
    <property type="entry name" value="F-BOX DOMAIN-CONTAINING PROTEIN-RELATED"/>
    <property type="match status" value="1"/>
</dbReference>
<dbReference type="AlphaFoldDB" id="A0A835Y6T7"/>
<feature type="region of interest" description="Disordered" evidence="1">
    <location>
        <begin position="341"/>
        <end position="377"/>
    </location>
</feature>
<proteinExistence type="predicted"/>
<evidence type="ECO:0000313" key="2">
    <source>
        <dbReference type="EMBL" id="KAG2497088.1"/>
    </source>
</evidence>
<organism evidence="2 3">
    <name type="scientific">Edaphochlamys debaryana</name>
    <dbReference type="NCBI Taxonomy" id="47281"/>
    <lineage>
        <taxon>Eukaryota</taxon>
        <taxon>Viridiplantae</taxon>
        <taxon>Chlorophyta</taxon>
        <taxon>core chlorophytes</taxon>
        <taxon>Chlorophyceae</taxon>
        <taxon>CS clade</taxon>
        <taxon>Chlamydomonadales</taxon>
        <taxon>Chlamydomonadales incertae sedis</taxon>
        <taxon>Edaphochlamys</taxon>
    </lineage>
</organism>
<sequence length="813" mass="87208">MVDVAGQPSAFGPVSYFSSHSWTYKFCDLVALLDQHYSSIPQTQGGKEFVPIYYWVDILAVTQHFTGDFKDHPDSDFPGVIRASRSVLFTMHPWRSPVAPTRVWCLFEALTAVQCGVGLDVVLDMGASRDVSTTTLASVVSSIDVRSSKATVPADRTYLLGCIEAGPGATTFNNIMRKALMANLLKAMTAKCIASEDMRGLAELMKVGACRRSDGVLDIPANLPYGSSADVVSLLDGLAAAACPRGLVLAGYLHCVQDFPEEDPHTGDWSVSERTSRSSREAWTYLPCSDPVAGAVGRLLQRQPRVSPARAFEEADREKGGADAGVLMELWLCLREPKHTGKMIPGAGSPNRSRSGSTTSGSGALPAIGGATREPSGSFRTAVAGRRAGLGPPRGTSSGASMLLAAAEAVSGMQRPDEVDAGVAGREELWYGLSVRSPLQLLCLHRSSLSLRDASRLREALQHNITLRTLQIIEYEFAGDPHGGIRRPWRTRTAYEGYLRESGLAEAPGCAELTAALLEAALGSSSLRKVAIVPPRTAFVDHLPALWADPGSGAGAGEWGASGGPGSCLQELVLAPVALGPKAVEQLASILAALPSLKDGAIDGRKIRPRGWIGMTAPKDGDWWYVGDKLCYRYPDGWRPRPSSNGGMQYVLPAAEVRKRYGDVRRSEVVLTRRHCEKERAGRAQYQPPAPLESLMPNLSKLLETLGRDVEGRQPGPRAAGVRHWLIAATGPASVPYPARGVEYPMGGEDIELGVLEALEDWAAEFRNMALSALQDAPRSYREAVTSHGCGGIILPQRVQGLAVQSVMGRYHI</sequence>
<comment type="caution">
    <text evidence="2">The sequence shown here is derived from an EMBL/GenBank/DDBJ whole genome shotgun (WGS) entry which is preliminary data.</text>
</comment>
<dbReference type="InterPro" id="IPR052394">
    <property type="entry name" value="LRR-containing"/>
</dbReference>
<dbReference type="EMBL" id="JAEHOE010000016">
    <property type="protein sequence ID" value="KAG2497088.1"/>
    <property type="molecule type" value="Genomic_DNA"/>
</dbReference>
<evidence type="ECO:0000256" key="1">
    <source>
        <dbReference type="SAM" id="MobiDB-lite"/>
    </source>
</evidence>
<keyword evidence="3" id="KW-1185">Reference proteome</keyword>
<protein>
    <submittedName>
        <fullName evidence="2">Uncharacterized protein</fullName>
    </submittedName>
</protein>
<reference evidence="2" key="1">
    <citation type="journal article" date="2020" name="bioRxiv">
        <title>Comparative genomics of Chlamydomonas.</title>
        <authorList>
            <person name="Craig R.J."/>
            <person name="Hasan A.R."/>
            <person name="Ness R.W."/>
            <person name="Keightley P.D."/>
        </authorList>
    </citation>
    <scope>NUCLEOTIDE SEQUENCE</scope>
    <source>
        <strain evidence="2">CCAP 11/70</strain>
    </source>
</reference>
<evidence type="ECO:0000313" key="3">
    <source>
        <dbReference type="Proteomes" id="UP000612055"/>
    </source>
</evidence>
<dbReference type="OrthoDB" id="536515at2759"/>
<name>A0A835Y6T7_9CHLO</name>
<feature type="compositionally biased region" description="Low complexity" evidence="1">
    <location>
        <begin position="352"/>
        <end position="363"/>
    </location>
</feature>
<dbReference type="PANTHER" id="PTHR24114">
    <property type="entry name" value="LEUCINE RICH REPEAT FAMILY PROTEIN"/>
    <property type="match status" value="1"/>
</dbReference>
<dbReference type="Proteomes" id="UP000612055">
    <property type="component" value="Unassembled WGS sequence"/>
</dbReference>
<gene>
    <name evidence="2" type="ORF">HYH03_005082</name>
</gene>